<proteinExistence type="predicted"/>
<evidence type="ECO:0000313" key="2">
    <source>
        <dbReference type="EMBL" id="QHC00408.1"/>
    </source>
</evidence>
<dbReference type="Proteomes" id="UP000463857">
    <property type="component" value="Chromosome"/>
</dbReference>
<dbReference type="KEGG" id="eke:EK0264_09020"/>
<feature type="transmembrane region" description="Helical" evidence="1">
    <location>
        <begin position="20"/>
        <end position="43"/>
    </location>
</feature>
<dbReference type="AlphaFoldDB" id="A0A7L4YMU9"/>
<evidence type="ECO:0000256" key="1">
    <source>
        <dbReference type="SAM" id="Phobius"/>
    </source>
</evidence>
<dbReference type="EMBL" id="CP047156">
    <property type="protein sequence ID" value="QHC00408.1"/>
    <property type="molecule type" value="Genomic_DNA"/>
</dbReference>
<dbReference type="InParanoid" id="A0A7L4YMU9"/>
<reference evidence="2 3" key="1">
    <citation type="journal article" date="2018" name="Int. J. Syst. Evol. Microbiol.">
        <title>Epidermidibacterium keratini gen. nov., sp. nov., a member of the family Sporichthyaceae, isolated from keratin epidermis.</title>
        <authorList>
            <person name="Lee D.G."/>
            <person name="Trujillo M.E."/>
            <person name="Kang S."/>
            <person name="Nam J.J."/>
            <person name="Kim Y.J."/>
        </authorList>
    </citation>
    <scope>NUCLEOTIDE SEQUENCE [LARGE SCALE GENOMIC DNA]</scope>
    <source>
        <strain evidence="2 3">EPI-7</strain>
    </source>
</reference>
<feature type="transmembrane region" description="Helical" evidence="1">
    <location>
        <begin position="49"/>
        <end position="69"/>
    </location>
</feature>
<keyword evidence="1" id="KW-1133">Transmembrane helix</keyword>
<keyword evidence="1" id="KW-0812">Transmembrane</keyword>
<sequence length="202" mass="21655">MTARFVLYADPQRLDSQVRFVRRATFIAAGIAVWIVVAGVPVALLTTPLLLIGFGFCALVAAGFALYFARNWRALRGQHGPPVVAAVSDTGVQFSGEQPINFADLAAIRRQFVPPYARPVHSAGDVAGNVAVARIEAQRPELSTAHHLLRLEFRSGAQSERRIGPASTPHDVARFLDALARAAQRADVAVSLDQSSPPAGPR</sequence>
<protein>
    <submittedName>
        <fullName evidence="2">Uncharacterized protein</fullName>
    </submittedName>
</protein>
<evidence type="ECO:0000313" key="3">
    <source>
        <dbReference type="Proteomes" id="UP000463857"/>
    </source>
</evidence>
<keyword evidence="1" id="KW-0472">Membrane</keyword>
<keyword evidence="3" id="KW-1185">Reference proteome</keyword>
<gene>
    <name evidence="2" type="ORF">EK0264_09020</name>
</gene>
<accession>A0A7L4YMU9</accession>
<dbReference type="RefSeq" id="WP_159544862.1">
    <property type="nucleotide sequence ID" value="NZ_CP047156.1"/>
</dbReference>
<name>A0A7L4YMU9_9ACTN</name>
<organism evidence="2 3">
    <name type="scientific">Epidermidibacterium keratini</name>
    <dbReference type="NCBI Taxonomy" id="1891644"/>
    <lineage>
        <taxon>Bacteria</taxon>
        <taxon>Bacillati</taxon>
        <taxon>Actinomycetota</taxon>
        <taxon>Actinomycetes</taxon>
        <taxon>Sporichthyales</taxon>
        <taxon>Sporichthyaceae</taxon>
        <taxon>Epidermidibacterium</taxon>
    </lineage>
</organism>